<name>A0A9Q0X8A1_9SAUR</name>
<sequence>MAAKAQEQSREASCSDPADERDAGSGLVAKHPDLDRNEPGSSSECSGAQHSERPSAQPGSQCPAASLQVKPEEEPEAEQDAVVPPPAEAVAPVPAPAVGEGKGAKRMMEEDDDADAEGFKEMPDVCQDARESGRAMVLPDLFGEAHQAHTSQGGGCAKVEQAVPCLSNMGSETSANASEGLRTKRPRAPRWPTSGSRSSCSSG</sequence>
<keyword evidence="3" id="KW-1185">Reference proteome</keyword>
<feature type="compositionally biased region" description="Polar residues" evidence="1">
    <location>
        <begin position="39"/>
        <end position="49"/>
    </location>
</feature>
<feature type="compositionally biased region" description="Low complexity" evidence="1">
    <location>
        <begin position="88"/>
        <end position="99"/>
    </location>
</feature>
<proteinExistence type="predicted"/>
<evidence type="ECO:0000313" key="2">
    <source>
        <dbReference type="EMBL" id="KAJ7304131.1"/>
    </source>
</evidence>
<feature type="region of interest" description="Disordered" evidence="1">
    <location>
        <begin position="1"/>
        <end position="116"/>
    </location>
</feature>
<accession>A0A9Q0X8A1</accession>
<reference evidence="2" key="1">
    <citation type="journal article" date="2023" name="DNA Res.">
        <title>Chromosome-level genome assembly of Phrynocephalus forsythii using third-generation DNA sequencing and Hi-C analysis.</title>
        <authorList>
            <person name="Qi Y."/>
            <person name="Zhao W."/>
            <person name="Zhao Y."/>
            <person name="Niu C."/>
            <person name="Cao S."/>
            <person name="Zhang Y."/>
        </authorList>
    </citation>
    <scope>NUCLEOTIDE SEQUENCE</scope>
    <source>
        <tissue evidence="2">Muscle</tissue>
    </source>
</reference>
<protein>
    <submittedName>
        <fullName evidence="2">Uncharacterized protein</fullName>
    </submittedName>
</protein>
<dbReference type="AlphaFoldDB" id="A0A9Q0X8A1"/>
<feature type="region of interest" description="Disordered" evidence="1">
    <location>
        <begin position="169"/>
        <end position="203"/>
    </location>
</feature>
<dbReference type="OrthoDB" id="9907264at2759"/>
<feature type="compositionally biased region" description="Low complexity" evidence="1">
    <location>
        <begin position="194"/>
        <end position="203"/>
    </location>
</feature>
<gene>
    <name evidence="2" type="ORF">JRQ81_011658</name>
</gene>
<dbReference type="Proteomes" id="UP001142489">
    <property type="component" value="Unassembled WGS sequence"/>
</dbReference>
<evidence type="ECO:0000313" key="3">
    <source>
        <dbReference type="Proteomes" id="UP001142489"/>
    </source>
</evidence>
<comment type="caution">
    <text evidence="2">The sequence shown here is derived from an EMBL/GenBank/DDBJ whole genome shotgun (WGS) entry which is preliminary data.</text>
</comment>
<evidence type="ECO:0000256" key="1">
    <source>
        <dbReference type="SAM" id="MobiDB-lite"/>
    </source>
</evidence>
<organism evidence="2 3">
    <name type="scientific">Phrynocephalus forsythii</name>
    <dbReference type="NCBI Taxonomy" id="171643"/>
    <lineage>
        <taxon>Eukaryota</taxon>
        <taxon>Metazoa</taxon>
        <taxon>Chordata</taxon>
        <taxon>Craniata</taxon>
        <taxon>Vertebrata</taxon>
        <taxon>Euteleostomi</taxon>
        <taxon>Lepidosauria</taxon>
        <taxon>Squamata</taxon>
        <taxon>Bifurcata</taxon>
        <taxon>Unidentata</taxon>
        <taxon>Episquamata</taxon>
        <taxon>Toxicofera</taxon>
        <taxon>Iguania</taxon>
        <taxon>Acrodonta</taxon>
        <taxon>Agamidae</taxon>
        <taxon>Agaminae</taxon>
        <taxon>Phrynocephalus</taxon>
    </lineage>
</organism>
<dbReference type="EMBL" id="JAPFRF010000023">
    <property type="protein sequence ID" value="KAJ7304131.1"/>
    <property type="molecule type" value="Genomic_DNA"/>
</dbReference>